<dbReference type="AlphaFoldDB" id="A0A3B1DWT5"/>
<protein>
    <submittedName>
        <fullName evidence="1">Uncharacterized protein</fullName>
    </submittedName>
</protein>
<feature type="non-terminal residue" evidence="1">
    <location>
        <position position="1"/>
    </location>
</feature>
<evidence type="ECO:0000313" key="1">
    <source>
        <dbReference type="EMBL" id="VAX40608.1"/>
    </source>
</evidence>
<gene>
    <name evidence="1" type="ORF">MNBD_PLANCTO03-1844</name>
</gene>
<name>A0A3B1DWT5_9ZZZZ</name>
<organism evidence="1">
    <name type="scientific">hydrothermal vent metagenome</name>
    <dbReference type="NCBI Taxonomy" id="652676"/>
    <lineage>
        <taxon>unclassified sequences</taxon>
        <taxon>metagenomes</taxon>
        <taxon>ecological metagenomes</taxon>
    </lineage>
</organism>
<dbReference type="EMBL" id="UOGK01000417">
    <property type="protein sequence ID" value="VAX40608.1"/>
    <property type="molecule type" value="Genomic_DNA"/>
</dbReference>
<sequence length="53" mass="5906">VICEVKPARELRTTLTPDLARELVAAVGEGSVKLYKGVAVELEKDRKPWEKRG</sequence>
<accession>A0A3B1DWT5</accession>
<proteinExistence type="predicted"/>
<reference evidence="1" key="1">
    <citation type="submission" date="2018-06" db="EMBL/GenBank/DDBJ databases">
        <authorList>
            <person name="Zhirakovskaya E."/>
        </authorList>
    </citation>
    <scope>NUCLEOTIDE SEQUENCE</scope>
</reference>